<evidence type="ECO:0000256" key="8">
    <source>
        <dbReference type="ARBA" id="ARBA00023136"/>
    </source>
</evidence>
<dbReference type="Proteomes" id="UP001597049">
    <property type="component" value="Unassembled WGS sequence"/>
</dbReference>
<protein>
    <recommendedName>
        <fullName evidence="12">Probable peptidoglycan glycosyltransferase FtsW</fullName>
        <ecNumber evidence="14">2.4.99.28</ecNumber>
    </recommendedName>
    <alternativeName>
        <fullName evidence="13">Cell division protein FtsW</fullName>
    </alternativeName>
    <alternativeName>
        <fullName evidence="10">Cell wall polymerase</fullName>
    </alternativeName>
    <alternativeName>
        <fullName evidence="9">Peptidoglycan polymerase</fullName>
    </alternativeName>
</protein>
<evidence type="ECO:0000256" key="12">
    <source>
        <dbReference type="ARBA" id="ARBA00041185"/>
    </source>
</evidence>
<feature type="transmembrane region" description="Helical" evidence="16">
    <location>
        <begin position="177"/>
        <end position="194"/>
    </location>
</feature>
<sequence length="413" mass="45125">MSTDSGVKEFFKSIKGDKMLWSVAALLAIFSFIPVYSASSNLAYLNGASGSTFAYLVKHFIHLVLGFSILYATHKIPYRYFRGLSIILLPIVIVLLIITLLQGTTMQGANASRWIQVPLVNFSFQTSTLASVVLLIYVARYLSKIKDTEYTFKETILPLWVPVFLVVGLILPANLSTAAIIFFIVLLLTFAGGYTFKYTAAVVGFGMLALVLFGLTAKAFPDLFPNRVDTWISRVETFTQDEQTREQYQVEKAKIAIATGGITGKGIGKSVQRNFLPQSSSDFIYAIIVEEMGMVGGIGVILAYLFMLYRIAIIVTKSETAYGRLLVIAAGIPIIFQAFVNIAVAVEFLPVTGQTLPLVGSGGTSIWMTCLSLGIVISVSANNEVKATAEAKQKEKEDNLAIENPLEVLNETI</sequence>
<comment type="similarity">
    <text evidence="11">Belongs to the SEDS family. FtsW subfamily.</text>
</comment>
<feature type="transmembrane region" description="Helical" evidence="16">
    <location>
        <begin position="20"/>
        <end position="38"/>
    </location>
</feature>
<gene>
    <name evidence="17" type="ORF">ACFQ0R_12970</name>
</gene>
<dbReference type="PANTHER" id="PTHR30474">
    <property type="entry name" value="CELL CYCLE PROTEIN"/>
    <property type="match status" value="1"/>
</dbReference>
<evidence type="ECO:0000256" key="16">
    <source>
        <dbReference type="SAM" id="Phobius"/>
    </source>
</evidence>
<evidence type="ECO:0000256" key="10">
    <source>
        <dbReference type="ARBA" id="ARBA00033270"/>
    </source>
</evidence>
<evidence type="ECO:0000313" key="18">
    <source>
        <dbReference type="Proteomes" id="UP001597049"/>
    </source>
</evidence>
<feature type="transmembrane region" description="Helical" evidence="16">
    <location>
        <begin position="122"/>
        <end position="143"/>
    </location>
</feature>
<comment type="catalytic activity">
    <reaction evidence="15">
        <text>[GlcNAc-(1-&gt;4)-Mur2Ac(oyl-L-Ala-gamma-D-Glu-L-Lys-D-Ala-D-Ala)](n)-di-trans,octa-cis-undecaprenyl diphosphate + beta-D-GlcNAc-(1-&gt;4)-Mur2Ac(oyl-L-Ala-gamma-D-Glu-L-Lys-D-Ala-D-Ala)-di-trans,octa-cis-undecaprenyl diphosphate = [GlcNAc-(1-&gt;4)-Mur2Ac(oyl-L-Ala-gamma-D-Glu-L-Lys-D-Ala-D-Ala)](n+1)-di-trans,octa-cis-undecaprenyl diphosphate + di-trans,octa-cis-undecaprenyl diphosphate + H(+)</text>
        <dbReference type="Rhea" id="RHEA:23708"/>
        <dbReference type="Rhea" id="RHEA-COMP:9602"/>
        <dbReference type="Rhea" id="RHEA-COMP:9603"/>
        <dbReference type="ChEBI" id="CHEBI:15378"/>
        <dbReference type="ChEBI" id="CHEBI:58405"/>
        <dbReference type="ChEBI" id="CHEBI:60033"/>
        <dbReference type="ChEBI" id="CHEBI:78435"/>
        <dbReference type="EC" id="2.4.99.28"/>
    </reaction>
</comment>
<evidence type="ECO:0000256" key="4">
    <source>
        <dbReference type="ARBA" id="ARBA00022692"/>
    </source>
</evidence>
<evidence type="ECO:0000313" key="17">
    <source>
        <dbReference type="EMBL" id="MFD0933511.1"/>
    </source>
</evidence>
<keyword evidence="4 16" id="KW-0812">Transmembrane</keyword>
<dbReference type="EC" id="2.4.99.28" evidence="14"/>
<keyword evidence="6" id="KW-0573">Peptidoglycan synthesis</keyword>
<evidence type="ECO:0000256" key="15">
    <source>
        <dbReference type="ARBA" id="ARBA00049902"/>
    </source>
</evidence>
<comment type="caution">
    <text evidence="17">The sequence shown here is derived from an EMBL/GenBank/DDBJ whole genome shotgun (WGS) entry which is preliminary data.</text>
</comment>
<dbReference type="Pfam" id="PF01098">
    <property type="entry name" value="FTSW_RODA_SPOVE"/>
    <property type="match status" value="1"/>
</dbReference>
<accession>A0ABW3GSJ2</accession>
<feature type="transmembrane region" description="Helical" evidence="16">
    <location>
        <begin position="155"/>
        <end position="171"/>
    </location>
</feature>
<keyword evidence="5" id="KW-0133">Cell shape</keyword>
<comment type="subcellular location">
    <subcellularLocation>
        <location evidence="1">Membrane</location>
        <topology evidence="1">Multi-pass membrane protein</topology>
    </subcellularLocation>
</comment>
<evidence type="ECO:0000256" key="14">
    <source>
        <dbReference type="ARBA" id="ARBA00044770"/>
    </source>
</evidence>
<evidence type="ECO:0000256" key="5">
    <source>
        <dbReference type="ARBA" id="ARBA00022960"/>
    </source>
</evidence>
<keyword evidence="3" id="KW-0808">Transferase</keyword>
<evidence type="ECO:0000256" key="9">
    <source>
        <dbReference type="ARBA" id="ARBA00032370"/>
    </source>
</evidence>
<feature type="transmembrane region" description="Helical" evidence="16">
    <location>
        <begin position="366"/>
        <end position="385"/>
    </location>
</feature>
<organism evidence="17 18">
    <name type="scientific">Psychroflexus salinarum</name>
    <dbReference type="NCBI Taxonomy" id="546024"/>
    <lineage>
        <taxon>Bacteria</taxon>
        <taxon>Pseudomonadati</taxon>
        <taxon>Bacteroidota</taxon>
        <taxon>Flavobacteriia</taxon>
        <taxon>Flavobacteriales</taxon>
        <taxon>Flavobacteriaceae</taxon>
        <taxon>Psychroflexus</taxon>
    </lineage>
</organism>
<name>A0ABW3GSJ2_9FLAO</name>
<dbReference type="RefSeq" id="WP_379658804.1">
    <property type="nucleotide sequence ID" value="NZ_JBHTIV010000023.1"/>
</dbReference>
<evidence type="ECO:0000256" key="3">
    <source>
        <dbReference type="ARBA" id="ARBA00022679"/>
    </source>
</evidence>
<evidence type="ECO:0000256" key="6">
    <source>
        <dbReference type="ARBA" id="ARBA00022984"/>
    </source>
</evidence>
<dbReference type="InterPro" id="IPR001182">
    <property type="entry name" value="FtsW/RodA"/>
</dbReference>
<feature type="transmembrane region" description="Helical" evidence="16">
    <location>
        <begin position="84"/>
        <end position="102"/>
    </location>
</feature>
<evidence type="ECO:0000256" key="7">
    <source>
        <dbReference type="ARBA" id="ARBA00022989"/>
    </source>
</evidence>
<feature type="transmembrane region" description="Helical" evidence="16">
    <location>
        <begin position="321"/>
        <end position="346"/>
    </location>
</feature>
<evidence type="ECO:0000256" key="11">
    <source>
        <dbReference type="ARBA" id="ARBA00038053"/>
    </source>
</evidence>
<keyword evidence="7 16" id="KW-1133">Transmembrane helix</keyword>
<evidence type="ECO:0000256" key="2">
    <source>
        <dbReference type="ARBA" id="ARBA00022676"/>
    </source>
</evidence>
<keyword evidence="8 16" id="KW-0472">Membrane</keyword>
<keyword evidence="18" id="KW-1185">Reference proteome</keyword>
<dbReference type="EMBL" id="JBHTIV010000023">
    <property type="protein sequence ID" value="MFD0933511.1"/>
    <property type="molecule type" value="Genomic_DNA"/>
</dbReference>
<evidence type="ECO:0000256" key="1">
    <source>
        <dbReference type="ARBA" id="ARBA00004141"/>
    </source>
</evidence>
<feature type="transmembrane region" description="Helical" evidence="16">
    <location>
        <begin position="53"/>
        <end position="72"/>
    </location>
</feature>
<feature type="transmembrane region" description="Helical" evidence="16">
    <location>
        <begin position="201"/>
        <end position="220"/>
    </location>
</feature>
<evidence type="ECO:0000256" key="13">
    <source>
        <dbReference type="ARBA" id="ARBA00041418"/>
    </source>
</evidence>
<feature type="transmembrane region" description="Helical" evidence="16">
    <location>
        <begin position="283"/>
        <end position="309"/>
    </location>
</feature>
<keyword evidence="2" id="KW-0328">Glycosyltransferase</keyword>
<reference evidence="18" key="1">
    <citation type="journal article" date="2019" name="Int. J. Syst. Evol. Microbiol.">
        <title>The Global Catalogue of Microorganisms (GCM) 10K type strain sequencing project: providing services to taxonomists for standard genome sequencing and annotation.</title>
        <authorList>
            <consortium name="The Broad Institute Genomics Platform"/>
            <consortium name="The Broad Institute Genome Sequencing Center for Infectious Disease"/>
            <person name="Wu L."/>
            <person name="Ma J."/>
        </authorList>
    </citation>
    <scope>NUCLEOTIDE SEQUENCE [LARGE SCALE GENOMIC DNA]</scope>
    <source>
        <strain evidence="18">CCUG 56752</strain>
    </source>
</reference>
<proteinExistence type="inferred from homology"/>
<dbReference type="PANTHER" id="PTHR30474:SF2">
    <property type="entry name" value="PEPTIDOGLYCAN GLYCOSYLTRANSFERASE FTSW-RELATED"/>
    <property type="match status" value="1"/>
</dbReference>